<evidence type="ECO:0000313" key="3">
    <source>
        <dbReference type="Proteomes" id="UP001157017"/>
    </source>
</evidence>
<evidence type="ECO:0000256" key="1">
    <source>
        <dbReference type="SAM" id="MobiDB-lite"/>
    </source>
</evidence>
<sequence>MRASVASRPVTEVLVAVDPLLEPPPVVARTGQVVVRRLLGAAGLGDLLLLVALLEPLDGAGPRAGLHPGVSGVFERGVGEPGLAHRDGDGRGHRRAGGDLGEEHRGVATGRRTGTGELGTVGDDALVRRERLALRRAEVAPGVLLGEVAHAQQAGEAEGAHTVAPACTSAPVSACRCDQEVPYSTVSSMPWRRNALTAPQCVTAASTSGLLPGA</sequence>
<comment type="caution">
    <text evidence="2">The sequence shown here is derived from an EMBL/GenBank/DDBJ whole genome shotgun (WGS) entry which is preliminary data.</text>
</comment>
<name>A0ABQ6JL16_9ACTN</name>
<feature type="region of interest" description="Disordered" evidence="1">
    <location>
        <begin position="79"/>
        <end position="120"/>
    </location>
</feature>
<gene>
    <name evidence="2" type="ORF">GCM10025868_41530</name>
</gene>
<accession>A0ABQ6JL16</accession>
<protein>
    <submittedName>
        <fullName evidence="2">Uncharacterized protein</fullName>
    </submittedName>
</protein>
<organism evidence="2 3">
    <name type="scientific">Angustibacter aerolatus</name>
    <dbReference type="NCBI Taxonomy" id="1162965"/>
    <lineage>
        <taxon>Bacteria</taxon>
        <taxon>Bacillati</taxon>
        <taxon>Actinomycetota</taxon>
        <taxon>Actinomycetes</taxon>
        <taxon>Kineosporiales</taxon>
        <taxon>Kineosporiaceae</taxon>
    </lineage>
</organism>
<dbReference type="EMBL" id="BSUZ01000001">
    <property type="protein sequence ID" value="GMA88903.1"/>
    <property type="molecule type" value="Genomic_DNA"/>
</dbReference>
<proteinExistence type="predicted"/>
<evidence type="ECO:0000313" key="2">
    <source>
        <dbReference type="EMBL" id="GMA88903.1"/>
    </source>
</evidence>
<dbReference type="Proteomes" id="UP001157017">
    <property type="component" value="Unassembled WGS sequence"/>
</dbReference>
<keyword evidence="3" id="KW-1185">Reference proteome</keyword>
<reference evidence="3" key="1">
    <citation type="journal article" date="2019" name="Int. J. Syst. Evol. Microbiol.">
        <title>The Global Catalogue of Microorganisms (GCM) 10K type strain sequencing project: providing services to taxonomists for standard genome sequencing and annotation.</title>
        <authorList>
            <consortium name="The Broad Institute Genomics Platform"/>
            <consortium name="The Broad Institute Genome Sequencing Center for Infectious Disease"/>
            <person name="Wu L."/>
            <person name="Ma J."/>
        </authorList>
    </citation>
    <scope>NUCLEOTIDE SEQUENCE [LARGE SCALE GENOMIC DNA]</scope>
    <source>
        <strain evidence="3">NBRC 108730</strain>
    </source>
</reference>